<feature type="region of interest" description="Disordered" evidence="1">
    <location>
        <begin position="239"/>
        <end position="313"/>
    </location>
</feature>
<gene>
    <name evidence="2" type="ORF">R3P38DRAFT_3595417</name>
</gene>
<dbReference type="EMBL" id="JAWWNJ010000007">
    <property type="protein sequence ID" value="KAK7052490.1"/>
    <property type="molecule type" value="Genomic_DNA"/>
</dbReference>
<evidence type="ECO:0000313" key="2">
    <source>
        <dbReference type="EMBL" id="KAK7052490.1"/>
    </source>
</evidence>
<organism evidence="2 3">
    <name type="scientific">Favolaschia claudopus</name>
    <dbReference type="NCBI Taxonomy" id="2862362"/>
    <lineage>
        <taxon>Eukaryota</taxon>
        <taxon>Fungi</taxon>
        <taxon>Dikarya</taxon>
        <taxon>Basidiomycota</taxon>
        <taxon>Agaricomycotina</taxon>
        <taxon>Agaricomycetes</taxon>
        <taxon>Agaricomycetidae</taxon>
        <taxon>Agaricales</taxon>
        <taxon>Marasmiineae</taxon>
        <taxon>Mycenaceae</taxon>
        <taxon>Favolaschia</taxon>
    </lineage>
</organism>
<keyword evidence="3" id="KW-1185">Reference proteome</keyword>
<dbReference type="AlphaFoldDB" id="A0AAW0DIS1"/>
<comment type="caution">
    <text evidence="2">The sequence shown here is derived from an EMBL/GenBank/DDBJ whole genome shotgun (WGS) entry which is preliminary data.</text>
</comment>
<dbReference type="Proteomes" id="UP001362999">
    <property type="component" value="Unassembled WGS sequence"/>
</dbReference>
<reference evidence="2 3" key="1">
    <citation type="journal article" date="2024" name="J Genomics">
        <title>Draft genome sequencing and assembly of Favolaschia claudopus CIRM-BRFM 2984 isolated from oak limbs.</title>
        <authorList>
            <person name="Navarro D."/>
            <person name="Drula E."/>
            <person name="Chaduli D."/>
            <person name="Cazenave R."/>
            <person name="Ahrendt S."/>
            <person name="Wang J."/>
            <person name="Lipzen A."/>
            <person name="Daum C."/>
            <person name="Barry K."/>
            <person name="Grigoriev I.V."/>
            <person name="Favel A."/>
            <person name="Rosso M.N."/>
            <person name="Martin F."/>
        </authorList>
    </citation>
    <scope>NUCLEOTIDE SEQUENCE [LARGE SCALE GENOMIC DNA]</scope>
    <source>
        <strain evidence="2 3">CIRM-BRFM 2984</strain>
    </source>
</reference>
<proteinExistence type="predicted"/>
<protein>
    <submittedName>
        <fullName evidence="2">Uncharacterized protein</fullName>
    </submittedName>
</protein>
<evidence type="ECO:0000256" key="1">
    <source>
        <dbReference type="SAM" id="MobiDB-lite"/>
    </source>
</evidence>
<feature type="compositionally biased region" description="Low complexity" evidence="1">
    <location>
        <begin position="245"/>
        <end position="294"/>
    </location>
</feature>
<sequence>MFAEEFAAPLERSTSADDYGYYCYDTEDMMDTSCIPTEDTAPADVEMTDASFGFSVDVNFQMNELPFGLYPGNPDFSCFSTQISDANYEETGDVVNPTPPVFELPNETLPAISELKAQSSPPPPLFDAYTIPAANISPELWYQESLRSLAEDTIPEPEPPKAASRPSFIRPIAPNGRMRKHSRGLYAKILFDSTLPRVSPEEVENIRKLQREAEARWQFKRLGHLVPKRPRMRKAVHFAAPSPSPSLQSDDPSEESGSSESELDEASSVSESDYSVDSSFASDSSTRSLSSPPGRSHRLMRMEEHRRRSRTPGIAQTVLDNIVEFWFALTASS</sequence>
<evidence type="ECO:0000313" key="3">
    <source>
        <dbReference type="Proteomes" id="UP001362999"/>
    </source>
</evidence>
<accession>A0AAW0DIS1</accession>
<feature type="region of interest" description="Disordered" evidence="1">
    <location>
        <begin position="153"/>
        <end position="175"/>
    </location>
</feature>
<name>A0AAW0DIS1_9AGAR</name>